<gene>
    <name evidence="4" type="ORF">GGR43_001536</name>
</gene>
<organism evidence="4 5">
    <name type="scientific">Sphingobium jiangsuense</name>
    <dbReference type="NCBI Taxonomy" id="870476"/>
    <lineage>
        <taxon>Bacteria</taxon>
        <taxon>Pseudomonadati</taxon>
        <taxon>Pseudomonadota</taxon>
        <taxon>Alphaproteobacteria</taxon>
        <taxon>Sphingomonadales</taxon>
        <taxon>Sphingomonadaceae</taxon>
        <taxon>Sphingobium</taxon>
    </lineage>
</organism>
<dbReference type="PANTHER" id="PTHR42804:SF1">
    <property type="entry name" value="ALDEHYDE DEHYDROGENASE-RELATED"/>
    <property type="match status" value="1"/>
</dbReference>
<evidence type="ECO:0000313" key="5">
    <source>
        <dbReference type="Proteomes" id="UP000571950"/>
    </source>
</evidence>
<evidence type="ECO:0000313" key="4">
    <source>
        <dbReference type="EMBL" id="MBB3925821.1"/>
    </source>
</evidence>
<comment type="caution">
    <text evidence="4">The sequence shown here is derived from an EMBL/GenBank/DDBJ whole genome shotgun (WGS) entry which is preliminary data.</text>
</comment>
<dbReference type="CDD" id="cd07138">
    <property type="entry name" value="ALDH_CddD_SSP0762"/>
    <property type="match status" value="1"/>
</dbReference>
<dbReference type="EMBL" id="JACIDT010000004">
    <property type="protein sequence ID" value="MBB3925821.1"/>
    <property type="molecule type" value="Genomic_DNA"/>
</dbReference>
<dbReference type="Gene3D" id="3.40.309.10">
    <property type="entry name" value="Aldehyde Dehydrogenase, Chain A, domain 2"/>
    <property type="match status" value="1"/>
</dbReference>
<dbReference type="Proteomes" id="UP000571950">
    <property type="component" value="Unassembled WGS sequence"/>
</dbReference>
<dbReference type="GO" id="GO:0004029">
    <property type="term" value="F:aldehyde dehydrogenase (NAD+) activity"/>
    <property type="evidence" value="ECO:0007669"/>
    <property type="project" value="UniProtKB-EC"/>
</dbReference>
<sequence>MHQSLNFYIDGQWVDPVSPQRHQVINPATEAPIGEINLGNAQDVDIAVRAAKKAFDSFSQTSREERIDLLERLIEAYKVRRNDLAKVITEEMGAPSHLAANLHAMIGQLHLKTALQVLKTYSFEHERGGHKVELEPIGVCALITPWNWPINQIAAKVSPAIACGCTMVLKPSEVSPFSATIWAEVMDAAGVPAGVFNMVHGLGPVVGAALSSHPDVDMVSFTGSTGAGIEVARNAAPTIKRVHTELGGKSANIVLPDADLEKAVSGGIRGVMANSGQSCNAPTRMLVPADRMDEAIAVARDIASQITVGDPTQDPDIGPVASKAQFDKIQGLIEKGVAEGATLVAGGPGRPEGIDKGYFVQPTVFANVRNDMTIAREEIFGPVVSIIPYKDIDEAIAIANDSPYGLAGYIQGEDAETIARVARRLRVGQVLINQPRPDPMAPFGGYKQSGNGREWGDHGFEAFLEVKAVLGAPAPAAAGEGGEAKQAVPA</sequence>
<dbReference type="Gene3D" id="3.40.605.10">
    <property type="entry name" value="Aldehyde Dehydrogenase, Chain A, domain 1"/>
    <property type="match status" value="1"/>
</dbReference>
<dbReference type="FunFam" id="3.40.605.10:FF:000007">
    <property type="entry name" value="NAD/NADP-dependent betaine aldehyde dehydrogenase"/>
    <property type="match status" value="1"/>
</dbReference>
<comment type="similarity">
    <text evidence="1">Belongs to the aldehyde dehydrogenase family.</text>
</comment>
<keyword evidence="5" id="KW-1185">Reference proteome</keyword>
<dbReference type="RefSeq" id="WP_188071368.1">
    <property type="nucleotide sequence ID" value="NZ_BSPS01000137.1"/>
</dbReference>
<keyword evidence="2 4" id="KW-0560">Oxidoreductase</keyword>
<protein>
    <submittedName>
        <fullName evidence="4">Aldehyde dehydrogenase (NAD+)</fullName>
        <ecNumber evidence="4">1.2.1.3</ecNumber>
    </submittedName>
</protein>
<evidence type="ECO:0000256" key="1">
    <source>
        <dbReference type="ARBA" id="ARBA00009986"/>
    </source>
</evidence>
<name>A0A7W6BIS3_9SPHN</name>
<dbReference type="InterPro" id="IPR016162">
    <property type="entry name" value="Ald_DH_N"/>
</dbReference>
<dbReference type="EC" id="1.2.1.3" evidence="4"/>
<dbReference type="InterPro" id="IPR015590">
    <property type="entry name" value="Aldehyde_DH_dom"/>
</dbReference>
<proteinExistence type="inferred from homology"/>
<dbReference type="Pfam" id="PF00171">
    <property type="entry name" value="Aldedh"/>
    <property type="match status" value="1"/>
</dbReference>
<evidence type="ECO:0000259" key="3">
    <source>
        <dbReference type="Pfam" id="PF00171"/>
    </source>
</evidence>
<dbReference type="AlphaFoldDB" id="A0A7W6BIS3"/>
<dbReference type="InterPro" id="IPR016163">
    <property type="entry name" value="Ald_DH_C"/>
</dbReference>
<dbReference type="InterPro" id="IPR016161">
    <property type="entry name" value="Ald_DH/histidinol_DH"/>
</dbReference>
<dbReference type="SUPFAM" id="SSF53720">
    <property type="entry name" value="ALDH-like"/>
    <property type="match status" value="1"/>
</dbReference>
<feature type="domain" description="Aldehyde dehydrogenase" evidence="3">
    <location>
        <begin position="13"/>
        <end position="469"/>
    </location>
</feature>
<evidence type="ECO:0000256" key="2">
    <source>
        <dbReference type="ARBA" id="ARBA00023002"/>
    </source>
</evidence>
<dbReference type="FunFam" id="3.40.309.10:FF:000009">
    <property type="entry name" value="Aldehyde dehydrogenase A"/>
    <property type="match status" value="1"/>
</dbReference>
<dbReference type="PANTHER" id="PTHR42804">
    <property type="entry name" value="ALDEHYDE DEHYDROGENASE"/>
    <property type="match status" value="1"/>
</dbReference>
<accession>A0A7W6BIS3</accession>
<reference evidence="4 5" key="1">
    <citation type="submission" date="2020-08" db="EMBL/GenBank/DDBJ databases">
        <title>Genomic Encyclopedia of Type Strains, Phase IV (KMG-IV): sequencing the most valuable type-strain genomes for metagenomic binning, comparative biology and taxonomic classification.</title>
        <authorList>
            <person name="Goeker M."/>
        </authorList>
    </citation>
    <scope>NUCLEOTIDE SEQUENCE [LARGE SCALE GENOMIC DNA]</scope>
    <source>
        <strain evidence="4 5">DSM 26189</strain>
    </source>
</reference>